<protein>
    <recommendedName>
        <fullName evidence="1">Xylose isomerase-like TIM barrel domain-containing protein</fullName>
    </recommendedName>
</protein>
<dbReference type="InterPro" id="IPR013022">
    <property type="entry name" value="Xyl_isomerase-like_TIM-brl"/>
</dbReference>
<dbReference type="Gene3D" id="3.20.20.150">
    <property type="entry name" value="Divalent-metal-dependent TIM barrel enzymes"/>
    <property type="match status" value="1"/>
</dbReference>
<proteinExistence type="predicted"/>
<accession>A0A1F5YRS4</accession>
<dbReference type="Proteomes" id="UP000179129">
    <property type="component" value="Unassembled WGS sequence"/>
</dbReference>
<gene>
    <name evidence="2" type="ORF">A3F83_07800</name>
</gene>
<name>A0A1F5YRS4_9BACT</name>
<reference evidence="2 3" key="1">
    <citation type="journal article" date="2016" name="Nat. Commun.">
        <title>Thousands of microbial genomes shed light on interconnected biogeochemical processes in an aquifer system.</title>
        <authorList>
            <person name="Anantharaman K."/>
            <person name="Brown C.T."/>
            <person name="Hug L.A."/>
            <person name="Sharon I."/>
            <person name="Castelle C.J."/>
            <person name="Probst A.J."/>
            <person name="Thomas B.C."/>
            <person name="Singh A."/>
            <person name="Wilkins M.J."/>
            <person name="Karaoz U."/>
            <person name="Brodie E.L."/>
            <person name="Williams K.H."/>
            <person name="Hubbard S.S."/>
            <person name="Banfield J.F."/>
        </authorList>
    </citation>
    <scope>NUCLEOTIDE SEQUENCE [LARGE SCALE GENOMIC DNA]</scope>
</reference>
<dbReference type="Pfam" id="PF01261">
    <property type="entry name" value="AP_endonuc_2"/>
    <property type="match status" value="1"/>
</dbReference>
<sequence length="311" mass="33550">MSRDRMDRRDFLGRIGFSGLALSLGAACGKSGEEAAAEAGSAAGAAMAADSGPQVALCTIAFQERPLDEVLQLAASTGFEGVEPWGKPEHLPLTRSDEEVRAVKARLDELGLKASHYGSYIRLGDGQAAEEKNRDMDRAIQITGLLGTNICRIWAGLKNSELLGDQDWEMMVEDGKRFCSRAETAGAVLAIEMHGNSVTNKAAAAVELIERVGSPALRLNYQVLGNSEDPYERATTAGPYAVMVHAQNEGGGGGENQPMICEGTVDFQKIYDILKPFGFQGYFEVEFVRGKTYEEKVESLKKDFACLKAIS</sequence>
<dbReference type="PROSITE" id="PS51318">
    <property type="entry name" value="TAT"/>
    <property type="match status" value="1"/>
</dbReference>
<organism evidence="2 3">
    <name type="scientific">Candidatus Glassbacteria bacterium RIFCSPLOWO2_12_FULL_58_11</name>
    <dbReference type="NCBI Taxonomy" id="1817867"/>
    <lineage>
        <taxon>Bacteria</taxon>
        <taxon>Candidatus Glassiibacteriota</taxon>
    </lineage>
</organism>
<dbReference type="PANTHER" id="PTHR12110:SF41">
    <property type="entry name" value="INOSOSE DEHYDRATASE"/>
    <property type="match status" value="1"/>
</dbReference>
<dbReference type="InterPro" id="IPR050312">
    <property type="entry name" value="IolE/XylAMocC-like"/>
</dbReference>
<dbReference type="STRING" id="1817867.A3F83_07800"/>
<dbReference type="AlphaFoldDB" id="A0A1F5YRS4"/>
<feature type="domain" description="Xylose isomerase-like TIM barrel" evidence="1">
    <location>
        <begin position="71"/>
        <end position="302"/>
    </location>
</feature>
<dbReference type="PROSITE" id="PS51257">
    <property type="entry name" value="PROKAR_LIPOPROTEIN"/>
    <property type="match status" value="1"/>
</dbReference>
<comment type="caution">
    <text evidence="2">The sequence shown here is derived from an EMBL/GenBank/DDBJ whole genome shotgun (WGS) entry which is preliminary data.</text>
</comment>
<dbReference type="InterPro" id="IPR006311">
    <property type="entry name" value="TAT_signal"/>
</dbReference>
<dbReference type="SUPFAM" id="SSF51658">
    <property type="entry name" value="Xylose isomerase-like"/>
    <property type="match status" value="1"/>
</dbReference>
<dbReference type="EMBL" id="MFIX01000168">
    <property type="protein sequence ID" value="OGG02880.1"/>
    <property type="molecule type" value="Genomic_DNA"/>
</dbReference>
<evidence type="ECO:0000313" key="2">
    <source>
        <dbReference type="EMBL" id="OGG02880.1"/>
    </source>
</evidence>
<evidence type="ECO:0000259" key="1">
    <source>
        <dbReference type="Pfam" id="PF01261"/>
    </source>
</evidence>
<dbReference type="InterPro" id="IPR036237">
    <property type="entry name" value="Xyl_isomerase-like_sf"/>
</dbReference>
<evidence type="ECO:0000313" key="3">
    <source>
        <dbReference type="Proteomes" id="UP000179129"/>
    </source>
</evidence>
<dbReference type="PANTHER" id="PTHR12110">
    <property type="entry name" value="HYDROXYPYRUVATE ISOMERASE"/>
    <property type="match status" value="1"/>
</dbReference>